<reference evidence="1" key="2">
    <citation type="submission" date="2025-09" db="UniProtKB">
        <authorList>
            <consortium name="Ensembl"/>
        </authorList>
    </citation>
    <scope>IDENTIFICATION</scope>
</reference>
<evidence type="ECO:0000313" key="2">
    <source>
        <dbReference type="Proteomes" id="UP000694403"/>
    </source>
</evidence>
<protein>
    <submittedName>
        <fullName evidence="1">Uncharacterized protein</fullName>
    </submittedName>
</protein>
<sequence length="65" mass="6899">ISITITVICAVPDLAGFPPSMAVSTNWYSRFSSRSRACSSTSSGKSLPSLSFFTFSEKCGLGLSR</sequence>
<dbReference type="Proteomes" id="UP000694403">
    <property type="component" value="Unplaced"/>
</dbReference>
<name>A0A8C3RYD9_CHESE</name>
<evidence type="ECO:0000313" key="1">
    <source>
        <dbReference type="Ensembl" id="ENSCSRP00000006148.1"/>
    </source>
</evidence>
<organism evidence="1 2">
    <name type="scientific">Chelydra serpentina</name>
    <name type="common">Snapping turtle</name>
    <name type="synonym">Testudo serpentina</name>
    <dbReference type="NCBI Taxonomy" id="8475"/>
    <lineage>
        <taxon>Eukaryota</taxon>
        <taxon>Metazoa</taxon>
        <taxon>Chordata</taxon>
        <taxon>Craniata</taxon>
        <taxon>Vertebrata</taxon>
        <taxon>Euteleostomi</taxon>
        <taxon>Archelosauria</taxon>
        <taxon>Testudinata</taxon>
        <taxon>Testudines</taxon>
        <taxon>Cryptodira</taxon>
        <taxon>Durocryptodira</taxon>
        <taxon>Americhelydia</taxon>
        <taxon>Chelydroidea</taxon>
        <taxon>Chelydridae</taxon>
        <taxon>Chelydra</taxon>
    </lineage>
</organism>
<dbReference type="Ensembl" id="ENSCSRT00000006344.1">
    <property type="protein sequence ID" value="ENSCSRP00000006148.1"/>
    <property type="gene ID" value="ENSCSRG00000004610.1"/>
</dbReference>
<reference evidence="1" key="1">
    <citation type="submission" date="2025-08" db="UniProtKB">
        <authorList>
            <consortium name="Ensembl"/>
        </authorList>
    </citation>
    <scope>IDENTIFICATION</scope>
</reference>
<keyword evidence="2" id="KW-1185">Reference proteome</keyword>
<accession>A0A8C3RYD9</accession>
<dbReference type="AlphaFoldDB" id="A0A8C3RYD9"/>
<proteinExistence type="predicted"/>